<dbReference type="EMBL" id="JAWZYT010003619">
    <property type="protein sequence ID" value="KAK4297531.1"/>
    <property type="molecule type" value="Genomic_DNA"/>
</dbReference>
<evidence type="ECO:0000313" key="3">
    <source>
        <dbReference type="Proteomes" id="UP001292094"/>
    </source>
</evidence>
<proteinExistence type="predicted"/>
<keyword evidence="3" id="KW-1185">Reference proteome</keyword>
<reference evidence="2" key="1">
    <citation type="submission" date="2023-11" db="EMBL/GenBank/DDBJ databases">
        <title>Genome assemblies of two species of porcelain crab, Petrolisthes cinctipes and Petrolisthes manimaculis (Anomura: Porcellanidae).</title>
        <authorList>
            <person name="Angst P."/>
        </authorList>
    </citation>
    <scope>NUCLEOTIDE SEQUENCE</scope>
    <source>
        <strain evidence="2">PB745_02</strain>
        <tissue evidence="2">Gill</tissue>
    </source>
</reference>
<gene>
    <name evidence="2" type="ORF">Pmani_030068</name>
</gene>
<evidence type="ECO:0000313" key="2">
    <source>
        <dbReference type="EMBL" id="KAK4297531.1"/>
    </source>
</evidence>
<name>A0AAE1TU08_9EUCA</name>
<protein>
    <submittedName>
        <fullName evidence="2">Uncharacterized protein</fullName>
    </submittedName>
</protein>
<organism evidence="2 3">
    <name type="scientific">Petrolisthes manimaculis</name>
    <dbReference type="NCBI Taxonomy" id="1843537"/>
    <lineage>
        <taxon>Eukaryota</taxon>
        <taxon>Metazoa</taxon>
        <taxon>Ecdysozoa</taxon>
        <taxon>Arthropoda</taxon>
        <taxon>Crustacea</taxon>
        <taxon>Multicrustacea</taxon>
        <taxon>Malacostraca</taxon>
        <taxon>Eumalacostraca</taxon>
        <taxon>Eucarida</taxon>
        <taxon>Decapoda</taxon>
        <taxon>Pleocyemata</taxon>
        <taxon>Anomura</taxon>
        <taxon>Galatheoidea</taxon>
        <taxon>Porcellanidae</taxon>
        <taxon>Petrolisthes</taxon>
    </lineage>
</organism>
<feature type="compositionally biased region" description="Basic and acidic residues" evidence="1">
    <location>
        <begin position="11"/>
        <end position="20"/>
    </location>
</feature>
<dbReference type="AlphaFoldDB" id="A0AAE1TU08"/>
<comment type="caution">
    <text evidence="2">The sequence shown here is derived from an EMBL/GenBank/DDBJ whole genome shotgun (WGS) entry which is preliminary data.</text>
</comment>
<evidence type="ECO:0000256" key="1">
    <source>
        <dbReference type="SAM" id="MobiDB-lite"/>
    </source>
</evidence>
<dbReference type="Proteomes" id="UP001292094">
    <property type="component" value="Unassembled WGS sequence"/>
</dbReference>
<feature type="region of interest" description="Disordered" evidence="1">
    <location>
        <begin position="1"/>
        <end position="22"/>
    </location>
</feature>
<accession>A0AAE1TU08</accession>
<sequence length="70" mass="8161">MFWYVSGNTAHRGDSGEIHGKQRRYSTNKDKVWVACHLEVYTVPSINQIYKLCSEVVMKTHKYITLAPHH</sequence>